<feature type="compositionally biased region" description="Polar residues" evidence="2">
    <location>
        <begin position="1143"/>
        <end position="1156"/>
    </location>
</feature>
<keyword evidence="1" id="KW-0175">Coiled coil</keyword>
<name>A0A1L9R5S5_ASPWE</name>
<accession>A0A1L9R5S5</accession>
<dbReference type="GeneID" id="63749518"/>
<evidence type="ECO:0000256" key="2">
    <source>
        <dbReference type="SAM" id="MobiDB-lite"/>
    </source>
</evidence>
<feature type="region of interest" description="Disordered" evidence="2">
    <location>
        <begin position="101"/>
        <end position="296"/>
    </location>
</feature>
<reference evidence="4" key="1">
    <citation type="journal article" date="2017" name="Genome Biol.">
        <title>Comparative genomics reveals high biological diversity and specific adaptations in the industrially and medically important fungal genus Aspergillus.</title>
        <authorList>
            <person name="de Vries R.P."/>
            <person name="Riley R."/>
            <person name="Wiebenga A."/>
            <person name="Aguilar-Osorio G."/>
            <person name="Amillis S."/>
            <person name="Uchima C.A."/>
            <person name="Anderluh G."/>
            <person name="Asadollahi M."/>
            <person name="Askin M."/>
            <person name="Barry K."/>
            <person name="Battaglia E."/>
            <person name="Bayram O."/>
            <person name="Benocci T."/>
            <person name="Braus-Stromeyer S.A."/>
            <person name="Caldana C."/>
            <person name="Canovas D."/>
            <person name="Cerqueira G.C."/>
            <person name="Chen F."/>
            <person name="Chen W."/>
            <person name="Choi C."/>
            <person name="Clum A."/>
            <person name="Dos Santos R.A."/>
            <person name="Damasio A.R."/>
            <person name="Diallinas G."/>
            <person name="Emri T."/>
            <person name="Fekete E."/>
            <person name="Flipphi M."/>
            <person name="Freyberg S."/>
            <person name="Gallo A."/>
            <person name="Gournas C."/>
            <person name="Habgood R."/>
            <person name="Hainaut M."/>
            <person name="Harispe M.L."/>
            <person name="Henrissat B."/>
            <person name="Hilden K.S."/>
            <person name="Hope R."/>
            <person name="Hossain A."/>
            <person name="Karabika E."/>
            <person name="Karaffa L."/>
            <person name="Karanyi Z."/>
            <person name="Krasevec N."/>
            <person name="Kuo A."/>
            <person name="Kusch H."/>
            <person name="LaButti K."/>
            <person name="Lagendijk E.L."/>
            <person name="Lapidus A."/>
            <person name="Levasseur A."/>
            <person name="Lindquist E."/>
            <person name="Lipzen A."/>
            <person name="Logrieco A.F."/>
            <person name="MacCabe A."/>
            <person name="Maekelae M.R."/>
            <person name="Malavazi I."/>
            <person name="Melin P."/>
            <person name="Meyer V."/>
            <person name="Mielnichuk N."/>
            <person name="Miskei M."/>
            <person name="Molnar A.P."/>
            <person name="Mule G."/>
            <person name="Ngan C.Y."/>
            <person name="Orejas M."/>
            <person name="Orosz E."/>
            <person name="Ouedraogo J.P."/>
            <person name="Overkamp K.M."/>
            <person name="Park H.-S."/>
            <person name="Perrone G."/>
            <person name="Piumi F."/>
            <person name="Punt P.J."/>
            <person name="Ram A.F."/>
            <person name="Ramon A."/>
            <person name="Rauscher S."/>
            <person name="Record E."/>
            <person name="Riano-Pachon D.M."/>
            <person name="Robert V."/>
            <person name="Roehrig J."/>
            <person name="Ruller R."/>
            <person name="Salamov A."/>
            <person name="Salih N.S."/>
            <person name="Samson R.A."/>
            <person name="Sandor E."/>
            <person name="Sanguinetti M."/>
            <person name="Schuetze T."/>
            <person name="Sepcic K."/>
            <person name="Shelest E."/>
            <person name="Sherlock G."/>
            <person name="Sophianopoulou V."/>
            <person name="Squina F.M."/>
            <person name="Sun H."/>
            <person name="Susca A."/>
            <person name="Todd R.B."/>
            <person name="Tsang A."/>
            <person name="Unkles S.E."/>
            <person name="van de Wiele N."/>
            <person name="van Rossen-Uffink D."/>
            <person name="Oliveira J.V."/>
            <person name="Vesth T.C."/>
            <person name="Visser J."/>
            <person name="Yu J.-H."/>
            <person name="Zhou M."/>
            <person name="Andersen M.R."/>
            <person name="Archer D.B."/>
            <person name="Baker S.E."/>
            <person name="Benoit I."/>
            <person name="Brakhage A.A."/>
            <person name="Braus G.H."/>
            <person name="Fischer R."/>
            <person name="Frisvad J.C."/>
            <person name="Goldman G.H."/>
            <person name="Houbraken J."/>
            <person name="Oakley B."/>
            <person name="Pocsi I."/>
            <person name="Scazzocchio C."/>
            <person name="Seiboth B."/>
            <person name="vanKuyk P.A."/>
            <person name="Wortman J."/>
            <person name="Dyer P.S."/>
            <person name="Grigoriev I.V."/>
        </authorList>
    </citation>
    <scope>NUCLEOTIDE SEQUENCE [LARGE SCALE GENOMIC DNA]</scope>
    <source>
        <strain evidence="4">DTO 134E9</strain>
    </source>
</reference>
<feature type="compositionally biased region" description="Basic residues" evidence="2">
    <location>
        <begin position="285"/>
        <end position="296"/>
    </location>
</feature>
<proteinExistence type="predicted"/>
<dbReference type="GO" id="GO:0000796">
    <property type="term" value="C:condensin complex"/>
    <property type="evidence" value="ECO:0007669"/>
    <property type="project" value="TreeGrafter"/>
</dbReference>
<feature type="region of interest" description="Disordered" evidence="2">
    <location>
        <begin position="1245"/>
        <end position="1390"/>
    </location>
</feature>
<feature type="compositionally biased region" description="Basic residues" evidence="2">
    <location>
        <begin position="1363"/>
        <end position="1374"/>
    </location>
</feature>
<organism evidence="3 4">
    <name type="scientific">Aspergillus wentii DTO 134E9</name>
    <dbReference type="NCBI Taxonomy" id="1073089"/>
    <lineage>
        <taxon>Eukaryota</taxon>
        <taxon>Fungi</taxon>
        <taxon>Dikarya</taxon>
        <taxon>Ascomycota</taxon>
        <taxon>Pezizomycotina</taxon>
        <taxon>Eurotiomycetes</taxon>
        <taxon>Eurotiomycetidae</taxon>
        <taxon>Eurotiales</taxon>
        <taxon>Aspergillaceae</taxon>
        <taxon>Aspergillus</taxon>
        <taxon>Aspergillus subgen. Cremei</taxon>
    </lineage>
</organism>
<feature type="compositionally biased region" description="Basic and acidic residues" evidence="2">
    <location>
        <begin position="1301"/>
        <end position="1311"/>
    </location>
</feature>
<dbReference type="OrthoDB" id="4201669at2759"/>
<feature type="region of interest" description="Disordered" evidence="2">
    <location>
        <begin position="1"/>
        <end position="24"/>
    </location>
</feature>
<feature type="coiled-coil region" evidence="1">
    <location>
        <begin position="340"/>
        <end position="367"/>
    </location>
</feature>
<feature type="compositionally biased region" description="Polar residues" evidence="2">
    <location>
        <begin position="1269"/>
        <end position="1300"/>
    </location>
</feature>
<feature type="compositionally biased region" description="Low complexity" evidence="2">
    <location>
        <begin position="1341"/>
        <end position="1362"/>
    </location>
</feature>
<feature type="compositionally biased region" description="Polar residues" evidence="2">
    <location>
        <begin position="1317"/>
        <end position="1328"/>
    </location>
</feature>
<protein>
    <submittedName>
        <fullName evidence="3">Uncharacterized protein</fullName>
    </submittedName>
</protein>
<feature type="region of interest" description="Disordered" evidence="2">
    <location>
        <begin position="1134"/>
        <end position="1180"/>
    </location>
</feature>
<dbReference type="PANTHER" id="PTHR43941">
    <property type="entry name" value="STRUCTURAL MAINTENANCE OF CHROMOSOMES PROTEIN 2"/>
    <property type="match status" value="1"/>
</dbReference>
<dbReference type="RefSeq" id="XP_040683953.1">
    <property type="nucleotide sequence ID" value="XM_040833670.1"/>
</dbReference>
<dbReference type="GO" id="GO:0000793">
    <property type="term" value="C:condensed chromosome"/>
    <property type="evidence" value="ECO:0007669"/>
    <property type="project" value="TreeGrafter"/>
</dbReference>
<dbReference type="GO" id="GO:0007076">
    <property type="term" value="P:mitotic chromosome condensation"/>
    <property type="evidence" value="ECO:0007669"/>
    <property type="project" value="TreeGrafter"/>
</dbReference>
<dbReference type="GO" id="GO:0003682">
    <property type="term" value="F:chromatin binding"/>
    <property type="evidence" value="ECO:0007669"/>
    <property type="project" value="TreeGrafter"/>
</dbReference>
<dbReference type="VEuPathDB" id="FungiDB:ASPWEDRAFT_32470"/>
<dbReference type="PANTHER" id="PTHR43941:SF1">
    <property type="entry name" value="STRUCTURAL MAINTENANCE OF CHROMOSOMES PROTEIN 2"/>
    <property type="match status" value="1"/>
</dbReference>
<evidence type="ECO:0000313" key="4">
    <source>
        <dbReference type="Proteomes" id="UP000184383"/>
    </source>
</evidence>
<evidence type="ECO:0000313" key="3">
    <source>
        <dbReference type="EMBL" id="OJJ30276.1"/>
    </source>
</evidence>
<feature type="coiled-coil region" evidence="1">
    <location>
        <begin position="459"/>
        <end position="486"/>
    </location>
</feature>
<keyword evidence="4" id="KW-1185">Reference proteome</keyword>
<evidence type="ECO:0000256" key="1">
    <source>
        <dbReference type="SAM" id="Coils"/>
    </source>
</evidence>
<sequence length="1390" mass="155664">MADPAVVPLLSQEPQESEGIENHDAHEYDKEEEMLLLQMADTNDGPLSPNLKAVIDGSNESNWTAGQKEPAPLLMERPQSSGIDVRTFSFAKPAQYGKGFSLQSSYKQPPAVSRAHGNTPVPKGRETTRASSGHSEISQKEPPLLLNIEPENYPSSRTEEGPQASTKSPSALPLESQGHNKLLEHASREPTLNSDTNPAQNRRTEIASPPPVNNPQNNGPPELNNITSLTEDVHDRRPISQRHGEKRQRRGESSRQPMPINHIEFEVTPSTLRPCAPETDETRPLKRRRTNSRKRLSCFKQSEQSIVDDYSQLSEDNLFQMLIGRIRQREENEIAAASLREQMETTVLELTEENKALKEQLEMFGAQLQKRTSDCRAYRAQMDSWKTKLGKFKRFLNSLGNDYQTLRGEAIQFKARRASLEEEKGGIKRTISDLKVRISQIADTMSQKRNHLRESANIVGSLEQALKGAEDKVQLIQNHLSDEKRKSAILESYIQSHSRTQTKQLGLIKTDQLEIMSKLESAFQSISEQWESSQTNIQSMLSPALNECLSSVKELNERYSMNKTDTQLVSDAFHWFMTRMDSITAQLTKEFEKGSEANGNMVNVLQVHLRNIEDGLGSDSALFKKLAVNDQLCGSLYEKLDLVGPNIFNLTSCLNGLEEKETSLSQQMEELGRSLAAQKPDEEAALTPEIIGYMTENTRLQLRVQEISAELNSKDENLKIKEMESDNMKDSLVGARTKVQEAEDRATQLESETTSLREKINSIETKVREELNRASVVSRDQIKARFEQQIHKLLKEKSDIENDAGNVREQLANAQESLVQNKATMQKKQADYESSLQEKQQQMQILQDSHIEYINRLTTQDAELRRYRELEASAVSQQDSLLKHLDEANERIESLENQLSLKDDKAQSELQELQRKVESLEEEFSKKKEECLSVQKDLDAANSVKSSLESGKLKAKDEIHALLRRVQDSEEWMKSIRDTLQKLGILKPEEPFAETWNRLEVLLKTAVSNNAITAVINCPEKDSTVNHGANSPESIALAATPRGGSLIPSQGFFQTTELIYRTQSIQESLYASPDAYRHIQSIAASNTVPSSFPGSQVSNSIVPFSSIQQQLSPRYCSSPSQVPDDLANMLIPASEKQEEHGESTSTCGENETNMSSGKHPGPFEASKSPSSTLHPRTDRHVQSNIKILSDRKPQSPVSTALTENRANDCKKHVGGKHKAVTFEAQSTPTPSSWQDHEIPKALDDTSQQMAEEVSNDQKSGRSIRRTYSRTRQTGLMRENQGTSQHEITPSICGTSSLKNNQYDKNHSENKRLKPSVASGSRLSRQAGDSSEFLGRKASPTSLVSGSSRQSSSNGGHLNSRATARGHGRVGRRTRGERYNALFDQDTKGHN</sequence>
<dbReference type="Proteomes" id="UP000184383">
    <property type="component" value="Unassembled WGS sequence"/>
</dbReference>
<gene>
    <name evidence="3" type="ORF">ASPWEDRAFT_32470</name>
</gene>
<dbReference type="GO" id="GO:0000785">
    <property type="term" value="C:chromatin"/>
    <property type="evidence" value="ECO:0007669"/>
    <property type="project" value="TreeGrafter"/>
</dbReference>
<dbReference type="STRING" id="1073089.A0A1L9R5S5"/>
<dbReference type="SUPFAM" id="SSF57997">
    <property type="entry name" value="Tropomyosin"/>
    <property type="match status" value="1"/>
</dbReference>
<feature type="coiled-coil region" evidence="1">
    <location>
        <begin position="654"/>
        <end position="937"/>
    </location>
</feature>
<feature type="compositionally biased region" description="Polar residues" evidence="2">
    <location>
        <begin position="190"/>
        <end position="201"/>
    </location>
</feature>
<dbReference type="EMBL" id="KV878217">
    <property type="protein sequence ID" value="OJJ30276.1"/>
    <property type="molecule type" value="Genomic_DNA"/>
</dbReference>